<dbReference type="EMBL" id="CAVMJV010000010">
    <property type="protein sequence ID" value="CAK5041636.1"/>
    <property type="molecule type" value="Genomic_DNA"/>
</dbReference>
<gene>
    <name evidence="1" type="ORF">MENTE1834_LOCUS10580</name>
</gene>
<sequence length="871" mass="100599">MNKEFNLIKTTKTIKNLNKRLFLLKYFKQKIWQIHKLSTLLFCFLILLNGLSASLSAIEKSKLANELKKKISTINLSSISDEEELTQELLSLFDYDSSEENNNYFKEEEGNEILDIQFSKDLEEEEGGNNENNAQVLLQLLDVIDEEGIEIEKEFNKTKNEKEENKILNNNEGKEGEEFNSINSTIINPNNLFNLTTKKEEKEKEEIKDTILNSTNLINKEIKIEETTTINLTKNEINFNQETTENNINNNNNQILYTTTTNSVSFPTSTTTTTEQTILPTTQLFNVVNTTTKSELKNSTTNSTTIEQQNINLFNSTKELFFETRTTSKPLNNFTIKEEENNITTKQITEEENNNLLIKEDESKEFLEMKLIKKEELNLAILKLDKQIHENGDLNNINFEELQKYKENLKRIITTIDTALNTMENNENNLQEEKEGENNLNKNKLIKQLIKDNFKIKSAISSSLPNWRSKYLLNRINSFNKNVEENIRKSPLQLTNKTTTTLIPHNSEENITTITPSTINTTIIIPLLNQTFNENIGENISTTEKEEKENTPQFDILNDSLNDSLTTSSTSSTFNSKPNILLQSNKLFIPKIIIQNSIKNLTSSILDQCKHLSQPELVDELKRKGTYNPELMAWDVSGVFRFLDRSIVDQYEKQIKTQKSGEQAIKRNIEALEKLLGELKLHCNIRTPEALSRFGNITLANPKHSIISPSMRGGYWEEGEENIMMTRQKRNTIFAQNLFNSSSERRKRSDFKNKKQLKSQIGDVHIVPFGCDKRGYSEDGYLRLCSACQAIRKLPGDFFPPFINEVVCNEDKACLYFYEYPHGKCKQKYMNFVVLRNVGTPLCQVWEKFNLNVRVSCECFVDEMSFFAKYV</sequence>
<evidence type="ECO:0000313" key="1">
    <source>
        <dbReference type="EMBL" id="CAK5041636.1"/>
    </source>
</evidence>
<reference evidence="1" key="1">
    <citation type="submission" date="2023-11" db="EMBL/GenBank/DDBJ databases">
        <authorList>
            <person name="Poullet M."/>
        </authorList>
    </citation>
    <scope>NUCLEOTIDE SEQUENCE</scope>
    <source>
        <strain evidence="1">E1834</strain>
    </source>
</reference>
<accession>A0ACB0YD10</accession>
<keyword evidence="2" id="KW-1185">Reference proteome</keyword>
<name>A0ACB0YD10_MELEN</name>
<comment type="caution">
    <text evidence="1">The sequence shown here is derived from an EMBL/GenBank/DDBJ whole genome shotgun (WGS) entry which is preliminary data.</text>
</comment>
<protein>
    <submittedName>
        <fullName evidence="1">Uncharacterized protein</fullName>
    </submittedName>
</protein>
<organism evidence="1 2">
    <name type="scientific">Meloidogyne enterolobii</name>
    <name type="common">Root-knot nematode worm</name>
    <name type="synonym">Meloidogyne mayaguensis</name>
    <dbReference type="NCBI Taxonomy" id="390850"/>
    <lineage>
        <taxon>Eukaryota</taxon>
        <taxon>Metazoa</taxon>
        <taxon>Ecdysozoa</taxon>
        <taxon>Nematoda</taxon>
        <taxon>Chromadorea</taxon>
        <taxon>Rhabditida</taxon>
        <taxon>Tylenchina</taxon>
        <taxon>Tylenchomorpha</taxon>
        <taxon>Tylenchoidea</taxon>
        <taxon>Meloidogynidae</taxon>
        <taxon>Meloidogyninae</taxon>
        <taxon>Meloidogyne</taxon>
    </lineage>
</organism>
<evidence type="ECO:0000313" key="2">
    <source>
        <dbReference type="Proteomes" id="UP001497535"/>
    </source>
</evidence>
<dbReference type="Proteomes" id="UP001497535">
    <property type="component" value="Unassembled WGS sequence"/>
</dbReference>
<proteinExistence type="predicted"/>